<sequence length="364" mass="41330">MPVPSEPLKISLLPDEILAAILKFVSDAPIPTRSRVPPFPISATQISRRFRDITLASSELWTHIHLSHRSRSLAWAAQFVKRSGMRPLDISVNLMPYHHDLESEYYVGASHRQMNRILALIGPSLHRWNTFSLHARWIHQAQKFCEYILTNGPSIKPLHSIHISILEVHSWDKVPWLADVFTLARSVSSLRIHSTLYLQHLFAFRCVHRLDLDLLGDYRRTELSQLLGPSSSVTTLILRNFPPFPVPPILRTRCIDAPTITSLAVSFSSPFAWDMWTQKLCIGLHVFTQTFALPNLETFEIIGNFCGFETKDTQTDSSPLPFPRLHTLRLRESALNSSGISLIRSIGQNITALELINTTGNEHL</sequence>
<dbReference type="AlphaFoldDB" id="A0AAW0AFM7"/>
<dbReference type="InterPro" id="IPR001810">
    <property type="entry name" value="F-box_dom"/>
</dbReference>
<evidence type="ECO:0000313" key="3">
    <source>
        <dbReference type="Proteomes" id="UP001362999"/>
    </source>
</evidence>
<evidence type="ECO:0000313" key="2">
    <source>
        <dbReference type="EMBL" id="KAK7007879.1"/>
    </source>
</evidence>
<gene>
    <name evidence="2" type="ORF">R3P38DRAFT_2552815</name>
</gene>
<protein>
    <recommendedName>
        <fullName evidence="1">F-box domain-containing protein</fullName>
    </recommendedName>
</protein>
<keyword evidence="3" id="KW-1185">Reference proteome</keyword>
<feature type="domain" description="F-box" evidence="1">
    <location>
        <begin position="7"/>
        <end position="64"/>
    </location>
</feature>
<dbReference type="Gene3D" id="1.20.1280.50">
    <property type="match status" value="1"/>
</dbReference>
<name>A0AAW0AFM7_9AGAR</name>
<comment type="caution">
    <text evidence="2">The sequence shown here is derived from an EMBL/GenBank/DDBJ whole genome shotgun (WGS) entry which is preliminary data.</text>
</comment>
<dbReference type="PROSITE" id="PS50181">
    <property type="entry name" value="FBOX"/>
    <property type="match status" value="1"/>
</dbReference>
<dbReference type="EMBL" id="JAWWNJ010000069">
    <property type="protein sequence ID" value="KAK7007879.1"/>
    <property type="molecule type" value="Genomic_DNA"/>
</dbReference>
<feature type="non-terminal residue" evidence="2">
    <location>
        <position position="364"/>
    </location>
</feature>
<dbReference type="InterPro" id="IPR036047">
    <property type="entry name" value="F-box-like_dom_sf"/>
</dbReference>
<proteinExistence type="predicted"/>
<accession>A0AAW0AFM7</accession>
<organism evidence="2 3">
    <name type="scientific">Favolaschia claudopus</name>
    <dbReference type="NCBI Taxonomy" id="2862362"/>
    <lineage>
        <taxon>Eukaryota</taxon>
        <taxon>Fungi</taxon>
        <taxon>Dikarya</taxon>
        <taxon>Basidiomycota</taxon>
        <taxon>Agaricomycotina</taxon>
        <taxon>Agaricomycetes</taxon>
        <taxon>Agaricomycetidae</taxon>
        <taxon>Agaricales</taxon>
        <taxon>Marasmiineae</taxon>
        <taxon>Mycenaceae</taxon>
        <taxon>Favolaschia</taxon>
    </lineage>
</organism>
<dbReference type="SUPFAM" id="SSF81383">
    <property type="entry name" value="F-box domain"/>
    <property type="match status" value="1"/>
</dbReference>
<evidence type="ECO:0000259" key="1">
    <source>
        <dbReference type="PROSITE" id="PS50181"/>
    </source>
</evidence>
<dbReference type="Proteomes" id="UP001362999">
    <property type="component" value="Unassembled WGS sequence"/>
</dbReference>
<reference evidence="2 3" key="1">
    <citation type="journal article" date="2024" name="J Genomics">
        <title>Draft genome sequencing and assembly of Favolaschia claudopus CIRM-BRFM 2984 isolated from oak limbs.</title>
        <authorList>
            <person name="Navarro D."/>
            <person name="Drula E."/>
            <person name="Chaduli D."/>
            <person name="Cazenave R."/>
            <person name="Ahrendt S."/>
            <person name="Wang J."/>
            <person name="Lipzen A."/>
            <person name="Daum C."/>
            <person name="Barry K."/>
            <person name="Grigoriev I.V."/>
            <person name="Favel A."/>
            <person name="Rosso M.N."/>
            <person name="Martin F."/>
        </authorList>
    </citation>
    <scope>NUCLEOTIDE SEQUENCE [LARGE SCALE GENOMIC DNA]</scope>
    <source>
        <strain evidence="2 3">CIRM-BRFM 2984</strain>
    </source>
</reference>